<dbReference type="KEGG" id="fax:FUAX_53170"/>
<protein>
    <recommendedName>
        <fullName evidence="5">Peptidase S74 domain-containing protein</fullName>
    </recommendedName>
</protein>
<geneLocation type="plasmid" evidence="3 4">
    <name>pFA7</name>
</geneLocation>
<feature type="coiled-coil region" evidence="1">
    <location>
        <begin position="490"/>
        <end position="541"/>
    </location>
</feature>
<dbReference type="EMBL" id="AP025321">
    <property type="protein sequence ID" value="BDD12885.1"/>
    <property type="molecule type" value="Genomic_DNA"/>
</dbReference>
<reference evidence="3 4" key="1">
    <citation type="submission" date="2021-12" db="EMBL/GenBank/DDBJ databases">
        <title>Genome sequencing of bacteria with rrn-lacking chromosome and rrn-plasmid.</title>
        <authorList>
            <person name="Anda M."/>
            <person name="Iwasaki W."/>
        </authorList>
    </citation>
    <scope>NUCLEOTIDE SEQUENCE [LARGE SCALE GENOMIC DNA]</scope>
    <source>
        <strain evidence="3 4">DSM 100852</strain>
        <plasmid evidence="3 4">pFA7</plasmid>
    </source>
</reference>
<evidence type="ECO:0000256" key="2">
    <source>
        <dbReference type="SAM" id="SignalP"/>
    </source>
</evidence>
<name>A0AAU9DK36_9BACT</name>
<sequence length="561" mass="60608">MKKTLLLLLALLPVAGVMAQDHPNVKIGLDSPADGVRILTNWPGYTGGWARGFSIGKGTGTETLISFGGLGQVTNGQNTDFQYGYIGRSYDQTYMVFRPNGDVGIGTLEPDAMLEIKGHGWAGNDVGSGLLRLRATDGFASMSWYQKDDAEATWSLYTGGNGSWVGENNIGFVSHTGPLSTGRVKLMIEESSGNVGIGTVKPMAKLQVHTNGTARAFRIKNDTNGAQFNFWTTETGGQKQLRIDEDTQGKNVMILSQNGNVGIGTEAIPEKLSVNGNISLTGDLKMNGTDSYIWTNGSGTGYTGIWDAKNGRPLLHASETKGNIGIGTIDPKAKLHLVGQGPMTPHGGALIIGPIISNHANLRLGYTNTYSWIQAHGNRPLFINSLGNNTILNKDGGFVGIGTDDPQGYHLAVKGKIRAQEVKVSLEGWSDFVFEDGYVLPSLADVEEHIRAKGHLEHIPSAKEVEMAGIDLGAMNAKLLRKIEELTLYAIEQEKRLVTQNTTIDNLKRETEKVSKLEMENQALKKSNATLTERVERIESLLKSIGNLRVTDNKAGSCIKE</sequence>
<keyword evidence="3" id="KW-0614">Plasmid</keyword>
<gene>
    <name evidence="3" type="ORF">FUAX_53170</name>
</gene>
<accession>A0AAU9DK36</accession>
<evidence type="ECO:0000313" key="3">
    <source>
        <dbReference type="EMBL" id="BDD12885.1"/>
    </source>
</evidence>
<keyword evidence="2" id="KW-0732">Signal</keyword>
<organism evidence="3 4">
    <name type="scientific">Fulvitalea axinellae</name>
    <dbReference type="NCBI Taxonomy" id="1182444"/>
    <lineage>
        <taxon>Bacteria</taxon>
        <taxon>Pseudomonadati</taxon>
        <taxon>Bacteroidota</taxon>
        <taxon>Cytophagia</taxon>
        <taxon>Cytophagales</taxon>
        <taxon>Persicobacteraceae</taxon>
        <taxon>Fulvitalea</taxon>
    </lineage>
</organism>
<evidence type="ECO:0000313" key="4">
    <source>
        <dbReference type="Proteomes" id="UP001348817"/>
    </source>
</evidence>
<keyword evidence="4" id="KW-1185">Reference proteome</keyword>
<feature type="chain" id="PRO_5043818285" description="Peptidase S74 domain-containing protein" evidence="2">
    <location>
        <begin position="20"/>
        <end position="561"/>
    </location>
</feature>
<dbReference type="Proteomes" id="UP001348817">
    <property type="component" value="Plasmid pFA7"/>
</dbReference>
<feature type="signal peptide" evidence="2">
    <location>
        <begin position="1"/>
        <end position="19"/>
    </location>
</feature>
<proteinExistence type="predicted"/>
<dbReference type="AlphaFoldDB" id="A0AAU9DK36"/>
<evidence type="ECO:0000256" key="1">
    <source>
        <dbReference type="SAM" id="Coils"/>
    </source>
</evidence>
<keyword evidence="1" id="KW-0175">Coiled coil</keyword>
<evidence type="ECO:0008006" key="5">
    <source>
        <dbReference type="Google" id="ProtNLM"/>
    </source>
</evidence>
<dbReference type="RefSeq" id="WP_338396076.1">
    <property type="nucleotide sequence ID" value="NZ_AP025321.1"/>
</dbReference>